<sequence>MDYCYNESILKVVKDRIQKSPSKPYRKQKYYVPCVTIK</sequence>
<accession>A0A2C9V005</accession>
<reference evidence="1" key="1">
    <citation type="submission" date="2016-02" db="EMBL/GenBank/DDBJ databases">
        <title>WGS assembly of Manihot esculenta.</title>
        <authorList>
            <person name="Bredeson J.V."/>
            <person name="Prochnik S.E."/>
            <person name="Lyons J.B."/>
            <person name="Schmutz J."/>
            <person name="Grimwood J."/>
            <person name="Vrebalov J."/>
            <person name="Bart R.S."/>
            <person name="Amuge T."/>
            <person name="Ferguson M.E."/>
            <person name="Green R."/>
            <person name="Putnam N."/>
            <person name="Stites J."/>
            <person name="Rounsley S."/>
            <person name="Rokhsar D.S."/>
        </authorList>
    </citation>
    <scope>NUCLEOTIDE SEQUENCE [LARGE SCALE GENOMIC DNA]</scope>
    <source>
        <tissue evidence="1">Leaf</tissue>
    </source>
</reference>
<evidence type="ECO:0000313" key="1">
    <source>
        <dbReference type="EMBL" id="OAY37412.1"/>
    </source>
</evidence>
<organism evidence="1">
    <name type="scientific">Manihot esculenta</name>
    <name type="common">Cassava</name>
    <name type="synonym">Jatropha manihot</name>
    <dbReference type="NCBI Taxonomy" id="3983"/>
    <lineage>
        <taxon>Eukaryota</taxon>
        <taxon>Viridiplantae</taxon>
        <taxon>Streptophyta</taxon>
        <taxon>Embryophyta</taxon>
        <taxon>Tracheophyta</taxon>
        <taxon>Spermatophyta</taxon>
        <taxon>Magnoliopsida</taxon>
        <taxon>eudicotyledons</taxon>
        <taxon>Gunneridae</taxon>
        <taxon>Pentapetalae</taxon>
        <taxon>rosids</taxon>
        <taxon>fabids</taxon>
        <taxon>Malpighiales</taxon>
        <taxon>Euphorbiaceae</taxon>
        <taxon>Crotonoideae</taxon>
        <taxon>Manihoteae</taxon>
        <taxon>Manihot</taxon>
    </lineage>
</organism>
<dbReference type="AlphaFoldDB" id="A0A2C9V005"/>
<dbReference type="EMBL" id="CM004397">
    <property type="protein sequence ID" value="OAY37412.1"/>
    <property type="molecule type" value="Genomic_DNA"/>
</dbReference>
<gene>
    <name evidence="1" type="ORF">MANES_11G099700</name>
</gene>
<proteinExistence type="predicted"/>
<name>A0A2C9V005_MANES</name>
<protein>
    <submittedName>
        <fullName evidence="1">Uncharacterized protein</fullName>
    </submittedName>
</protein>